<dbReference type="HOGENOM" id="CLU_1696758_0_0_1"/>
<keyword evidence="2" id="KW-1185">Reference proteome</keyword>
<evidence type="ECO:0000313" key="2">
    <source>
        <dbReference type="Proteomes" id="UP000009169"/>
    </source>
</evidence>
<name>F2PR76_TRIEC</name>
<reference evidence="2" key="1">
    <citation type="journal article" date="2012" name="MBio">
        <title>Comparative genome analysis of Trichophyton rubrum and related dermatophytes reveals candidate genes involved in infection.</title>
        <authorList>
            <person name="Martinez D.A."/>
            <person name="Oliver B.G."/>
            <person name="Graeser Y."/>
            <person name="Goldberg J.M."/>
            <person name="Li W."/>
            <person name="Martinez-Rossi N.M."/>
            <person name="Monod M."/>
            <person name="Shelest E."/>
            <person name="Barton R.C."/>
            <person name="Birch E."/>
            <person name="Brakhage A.A."/>
            <person name="Chen Z."/>
            <person name="Gurr S.J."/>
            <person name="Heiman D."/>
            <person name="Heitman J."/>
            <person name="Kosti I."/>
            <person name="Rossi A."/>
            <person name="Saif S."/>
            <person name="Samalova M."/>
            <person name="Saunders C.W."/>
            <person name="Shea T."/>
            <person name="Summerbell R.C."/>
            <person name="Xu J."/>
            <person name="Young S."/>
            <person name="Zeng Q."/>
            <person name="Birren B.W."/>
            <person name="Cuomo C.A."/>
            <person name="White T.C."/>
        </authorList>
    </citation>
    <scope>NUCLEOTIDE SEQUENCE [LARGE SCALE GENOMIC DNA]</scope>
    <source>
        <strain evidence="2">ATCC MYA-4606 / CBS 127.97</strain>
    </source>
</reference>
<organism evidence="1 2">
    <name type="scientific">Trichophyton equinum (strain ATCC MYA-4606 / CBS 127.97)</name>
    <name type="common">Horse ringworm fungus</name>
    <dbReference type="NCBI Taxonomy" id="559882"/>
    <lineage>
        <taxon>Eukaryota</taxon>
        <taxon>Fungi</taxon>
        <taxon>Dikarya</taxon>
        <taxon>Ascomycota</taxon>
        <taxon>Pezizomycotina</taxon>
        <taxon>Eurotiomycetes</taxon>
        <taxon>Eurotiomycetidae</taxon>
        <taxon>Onygenales</taxon>
        <taxon>Arthrodermataceae</taxon>
        <taxon>Trichophyton</taxon>
    </lineage>
</organism>
<dbReference type="eggNOG" id="ENOG502RQ7M">
    <property type="taxonomic scope" value="Eukaryota"/>
</dbReference>
<dbReference type="Proteomes" id="UP000009169">
    <property type="component" value="Unassembled WGS sequence"/>
</dbReference>
<gene>
    <name evidence="1" type="ORF">TEQG_03595</name>
</gene>
<protein>
    <submittedName>
        <fullName evidence="1">Uncharacterized protein</fullName>
    </submittedName>
</protein>
<dbReference type="AlphaFoldDB" id="F2PR76"/>
<proteinExistence type="predicted"/>
<dbReference type="EMBL" id="DS995733">
    <property type="protein sequence ID" value="EGE04394.1"/>
    <property type="molecule type" value="Genomic_DNA"/>
</dbReference>
<dbReference type="VEuPathDB" id="FungiDB:TEQG_03595"/>
<evidence type="ECO:0000313" key="1">
    <source>
        <dbReference type="EMBL" id="EGE04394.1"/>
    </source>
</evidence>
<accession>F2PR76</accession>
<sequence>MDMALWYSPCIYEKTFDIAKQEPNLSQPLSRRHANSDDREHHLSILTWTKESQVLIDTLILDSRPDLRKSDASKWLRIKVTRDIETPEEPKLVTTLDKTAGLHGQELNYGIFGIQADLAIFETGTDAVVLNLLIMSESQRESLAKLVHRKSCDVA</sequence>